<organism evidence="1 2">
    <name type="scientific">Streptomyces achmelvichensis</name>
    <dbReference type="NCBI Taxonomy" id="3134111"/>
    <lineage>
        <taxon>Bacteria</taxon>
        <taxon>Bacillati</taxon>
        <taxon>Actinomycetota</taxon>
        <taxon>Actinomycetes</taxon>
        <taxon>Kitasatosporales</taxon>
        <taxon>Streptomycetaceae</taxon>
        <taxon>Streptomyces</taxon>
    </lineage>
</organism>
<dbReference type="Proteomes" id="UP001377168">
    <property type="component" value="Unassembled WGS sequence"/>
</dbReference>
<accession>A0ACC6PNR0</accession>
<name>A0ACC6PNR0_9ACTN</name>
<keyword evidence="2" id="KW-1185">Reference proteome</keyword>
<sequence>MTSDIGRRTFMALTASATAGVAATGLTEQSASAQSAPLPPQPAPHARPLTLWYPTPATEWLQALPIGNGRLGAMVYGGTDNEELQLSDDTVWAGGPHEYDNPKAFAALPRIKQLVFDGNWAEAERLVNSDFLGLPGSQLHYQTVGSLRLGLPAAGIVSGYRRALDLDSAVTTTSYVRDGVTWTREAFASHPDQMIVVRLTASRPGSLTFTAGFESPMRFTLSSPDPLTAALDGTGDDAGGVSGTVRFRALVRVLAEGGTASSVGGTVTVRGANAATVLVSVGTSYVSWGNAGGDAAAVAASRLNAAANRPYAELRTRHVEDHGTLFRRTSLDVGTSEAANLPTDERVARFAAGGDPQLVELHFQFGRYLLIACSRPGTQPANLQGLWNNLVSPPWGSKYTININTEMNYWPAGPANLLECWDPVFAMLDELAVAGRSTARTHYGVDGWVTHHNTDAWRGTAPVDGAFWGMWPTGGAWMSLAIWEHYRYTSDLAALRRRYPVLKGAAQFFLGSLVTDPTTGALVTCPSVSPENAHHSGAGGSLCAGPTMDNQILRDLFDAVTGAAEVLGVDADFRARVPSARARLATMRIGAQGQLQEWQQDWDDGAPERQHRHISHLYGLHPSNQISRTRTPDLFAAARTTLVQRGDAGTGWSLAWKINFWARLQEGERSHQLLSDLLTPERTAPNLFDLHPPFQIDGNFGATAGITEWLVQSQRDELHLLPALPPGLPNGSVRGLLARGGFEVDVTWAGGVLTEAVLHARTSGPARLRTARAVTVTTSTGVQVPVTRPESGVTAFTAETGTTYRIAPRSRRSHLLPRAARGSRCTSGTHCRRAGSPCPRYCWYDSTSSIGRAWASAGSSPASTRARRWRSRSQH</sequence>
<keyword evidence="1" id="KW-0378">Hydrolase</keyword>
<comment type="caution">
    <text evidence="1">The sequence shown here is derived from an EMBL/GenBank/DDBJ whole genome shotgun (WGS) entry which is preliminary data.</text>
</comment>
<reference evidence="1" key="1">
    <citation type="submission" date="2024-03" db="EMBL/GenBank/DDBJ databases">
        <title>Novel Streptomyces species of biotechnological and ecological value are a feature of Machair soil.</title>
        <authorList>
            <person name="Prole J.R."/>
            <person name="Goodfellow M."/>
            <person name="Allenby N."/>
            <person name="Ward A.C."/>
        </authorList>
    </citation>
    <scope>NUCLEOTIDE SEQUENCE</scope>
    <source>
        <strain evidence="1">MS2.AVA.5</strain>
    </source>
</reference>
<evidence type="ECO:0000313" key="2">
    <source>
        <dbReference type="Proteomes" id="UP001377168"/>
    </source>
</evidence>
<gene>
    <name evidence="1" type="ORF">WKI67_06370</name>
</gene>
<protein>
    <submittedName>
        <fullName evidence="1">Glycoside hydrolase family 95 protein</fullName>
    </submittedName>
</protein>
<proteinExistence type="predicted"/>
<dbReference type="EMBL" id="JBBKAJ010000022">
    <property type="protein sequence ID" value="MEJ8633016.1"/>
    <property type="molecule type" value="Genomic_DNA"/>
</dbReference>
<evidence type="ECO:0000313" key="1">
    <source>
        <dbReference type="EMBL" id="MEJ8633016.1"/>
    </source>
</evidence>